<protein>
    <submittedName>
        <fullName evidence="1">Uncharacterized protein</fullName>
    </submittedName>
</protein>
<dbReference type="EMBL" id="JANBPK010001721">
    <property type="protein sequence ID" value="KAJ2920914.1"/>
    <property type="molecule type" value="Genomic_DNA"/>
</dbReference>
<comment type="caution">
    <text evidence="1">The sequence shown here is derived from an EMBL/GenBank/DDBJ whole genome shotgun (WGS) entry which is preliminary data.</text>
</comment>
<evidence type="ECO:0000313" key="2">
    <source>
        <dbReference type="Proteomes" id="UP001140091"/>
    </source>
</evidence>
<dbReference type="AlphaFoldDB" id="A0A9W8ISC3"/>
<accession>A0A9W8ISC3</accession>
<keyword evidence="2" id="KW-1185">Reference proteome</keyword>
<name>A0A9W8ISC3_9AGAR</name>
<reference evidence="1" key="1">
    <citation type="submission" date="2022-06" db="EMBL/GenBank/DDBJ databases">
        <title>Genome Sequence of Candolleomyces eurysporus.</title>
        <authorList>
            <person name="Buettner E."/>
        </authorList>
    </citation>
    <scope>NUCLEOTIDE SEQUENCE</scope>
    <source>
        <strain evidence="1">VTCC 930004</strain>
    </source>
</reference>
<gene>
    <name evidence="1" type="ORF">H1R20_g16179</name>
</gene>
<evidence type="ECO:0000313" key="1">
    <source>
        <dbReference type="EMBL" id="KAJ2920914.1"/>
    </source>
</evidence>
<proteinExistence type="predicted"/>
<dbReference type="Proteomes" id="UP001140091">
    <property type="component" value="Unassembled WGS sequence"/>
</dbReference>
<sequence>MEPGATPTPNIPRNPQVIAAENLSYGSSTRRLLRQRLDSSTSPSDVVGPEEIDLTDVYVPRPDAPPYRCYPSLVPGANRPRKPRVLRDVGGFFSVQDGPNGPRSLVHVETNNGLNPSKYVLTNVDLDLERAQNERINEREGSLACNFNFSMTILLRKICNFFPFRLLWSFWSSGNDATRVGEIEPIASIQLGSATRPHMDPPEVVSFFSRDNKAILSIVQRKGVWIHVGDKTVIQVPAEIIPIVRIPTTTGPAIYDVKDGTPLPERFQGWDGVQTILNYNSLRTQDLEGLLPDPFISTN</sequence>
<feature type="non-terminal residue" evidence="1">
    <location>
        <position position="1"/>
    </location>
</feature>
<organism evidence="1 2">
    <name type="scientific">Candolleomyces eurysporus</name>
    <dbReference type="NCBI Taxonomy" id="2828524"/>
    <lineage>
        <taxon>Eukaryota</taxon>
        <taxon>Fungi</taxon>
        <taxon>Dikarya</taxon>
        <taxon>Basidiomycota</taxon>
        <taxon>Agaricomycotina</taxon>
        <taxon>Agaricomycetes</taxon>
        <taxon>Agaricomycetidae</taxon>
        <taxon>Agaricales</taxon>
        <taxon>Agaricineae</taxon>
        <taxon>Psathyrellaceae</taxon>
        <taxon>Candolleomyces</taxon>
    </lineage>
</organism>